<evidence type="ECO:0000313" key="1">
    <source>
        <dbReference type="EMBL" id="MCY6372770.1"/>
    </source>
</evidence>
<evidence type="ECO:0000313" key="2">
    <source>
        <dbReference type="Proteomes" id="UP001079657"/>
    </source>
</evidence>
<name>A0ABT4CUP2_9CLOT</name>
<gene>
    <name evidence="1" type="ORF">OXH55_19445</name>
</gene>
<dbReference type="Proteomes" id="UP001079657">
    <property type="component" value="Unassembled WGS sequence"/>
</dbReference>
<sequence length="202" mass="24106">MGYTLKKWVERVRNRTDMSAYVTHLTREQDGRKSIQNLIKILEERKIIGSNNKGFICGENRATCFQDVPMYSLGQNTLHEQENRKELGGKVRYKLMGLAFDKRYVYMRGGRPVIYENSNIAKKFIDKEEWWRIVSFDLSDKENIIDWTHEREWRVKGDFEFELKNTYVILVNHKMYRQFMELASEEIKNEIKGIIVLQPVLT</sequence>
<reference evidence="1" key="1">
    <citation type="submission" date="2022-12" db="EMBL/GenBank/DDBJ databases">
        <authorList>
            <person name="Wang J."/>
        </authorList>
    </citation>
    <scope>NUCLEOTIDE SEQUENCE</scope>
    <source>
        <strain evidence="1">HY-42-06</strain>
    </source>
</reference>
<organism evidence="1 2">
    <name type="scientific">Clostridium ganghwense</name>
    <dbReference type="NCBI Taxonomy" id="312089"/>
    <lineage>
        <taxon>Bacteria</taxon>
        <taxon>Bacillati</taxon>
        <taxon>Bacillota</taxon>
        <taxon>Clostridia</taxon>
        <taxon>Eubacteriales</taxon>
        <taxon>Clostridiaceae</taxon>
        <taxon>Clostridium</taxon>
    </lineage>
</organism>
<protein>
    <submittedName>
        <fullName evidence="1">DUF2971 domain-containing protein</fullName>
    </submittedName>
</protein>
<keyword evidence="2" id="KW-1185">Reference proteome</keyword>
<dbReference type="RefSeq" id="WP_268051833.1">
    <property type="nucleotide sequence ID" value="NZ_JAPQES010000012.1"/>
</dbReference>
<dbReference type="EMBL" id="JAPQES010000012">
    <property type="protein sequence ID" value="MCY6372770.1"/>
    <property type="molecule type" value="Genomic_DNA"/>
</dbReference>
<comment type="caution">
    <text evidence="1">The sequence shown here is derived from an EMBL/GenBank/DDBJ whole genome shotgun (WGS) entry which is preliminary data.</text>
</comment>
<accession>A0ABT4CUP2</accession>
<proteinExistence type="predicted"/>